<evidence type="ECO:0000259" key="17">
    <source>
        <dbReference type="Pfam" id="PF20512"/>
    </source>
</evidence>
<dbReference type="InterPro" id="IPR016305">
    <property type="entry name" value="Mannose-6-P_Isomerase"/>
</dbReference>
<evidence type="ECO:0000256" key="14">
    <source>
        <dbReference type="RuleBase" id="RU004248"/>
    </source>
</evidence>
<sequence>MTNAIPPVFALRCQVQQYDWGKLGVDSSVAQYAGYAHGAAVSADQPYAELWMGTHPNAPAIAQAPGHAGVDGRPLGELVTAQPTRLLTDGVASAYHGDLPFLFKVLSIRKALSIQAHPDKVLAAELHARRPDQYRDANHKPEMTIALTDFEAMCGFRPASDIMLNVQAPELVRLVGEDVIKRFCDAANAAEAAYNAEDDANVKRTLSDLFGQLMRSDRDRVEEAVTKLCARFARLPAANVRGSLEETIIRLNGQFPGDIGCLCPLLLNLVQLQPGDALFLSANEPHAYISGDCIECMATSDNVVRAGLTPKFIDVDVLVNMLTYTTRSVEQVKVTPQPWTRALGGAEAIPLAHTAVYDPPIPEFAVARTLLNNASETFAGVQGPSVLIVTHGSGRLSYRTPDGAKSDEELILRAGQVYFIAPDTVITLAGHAIQDEADAFQCYRAYCEV</sequence>
<feature type="binding site" evidence="11">
    <location>
        <position position="117"/>
    </location>
    <ligand>
        <name>Zn(2+)</name>
        <dbReference type="ChEBI" id="CHEBI:29105"/>
    </ligand>
</feature>
<dbReference type="EC" id="5.3.1.8" evidence="5 12"/>
<comment type="catalytic activity">
    <reaction evidence="1 12">
        <text>D-mannose 6-phosphate = D-fructose 6-phosphate</text>
        <dbReference type="Rhea" id="RHEA:12356"/>
        <dbReference type="ChEBI" id="CHEBI:58735"/>
        <dbReference type="ChEBI" id="CHEBI:61527"/>
        <dbReference type="EC" id="5.3.1.8"/>
    </reaction>
</comment>
<keyword evidence="7 11" id="KW-0479">Metal-binding</keyword>
<evidence type="ECO:0000256" key="12">
    <source>
        <dbReference type="RuleBase" id="RU000611"/>
    </source>
</evidence>
<dbReference type="EMBL" id="KZ992428">
    <property type="protein sequence ID" value="RKP11051.1"/>
    <property type="molecule type" value="Genomic_DNA"/>
</dbReference>
<evidence type="ECO:0000256" key="3">
    <source>
        <dbReference type="ARBA" id="ARBA00004666"/>
    </source>
</evidence>
<evidence type="ECO:0000313" key="18">
    <source>
        <dbReference type="EMBL" id="RKP11051.1"/>
    </source>
</evidence>
<dbReference type="InterPro" id="IPR046456">
    <property type="entry name" value="PMI_typeI_C"/>
</dbReference>
<evidence type="ECO:0000256" key="7">
    <source>
        <dbReference type="ARBA" id="ARBA00022723"/>
    </source>
</evidence>
<keyword evidence="8 11" id="KW-0862">Zinc</keyword>
<protein>
    <recommendedName>
        <fullName evidence="6 12">Mannose-6-phosphate isomerase</fullName>
        <ecNumber evidence="5 12">5.3.1.8</ecNumber>
    </recommendedName>
</protein>
<name>A0A4P9XZ76_9FUNG</name>
<feature type="domain" description="Phosphomannose isomerase type I catalytic" evidence="16">
    <location>
        <begin position="8"/>
        <end position="158"/>
    </location>
</feature>
<dbReference type="Gene3D" id="1.10.441.10">
    <property type="entry name" value="Phosphomannose Isomerase, domain 2"/>
    <property type="match status" value="1"/>
</dbReference>
<evidence type="ECO:0000256" key="8">
    <source>
        <dbReference type="ARBA" id="ARBA00022833"/>
    </source>
</evidence>
<dbReference type="Pfam" id="PF20512">
    <property type="entry name" value="PMI_typeI_hel"/>
    <property type="match status" value="1"/>
</dbReference>
<evidence type="ECO:0000256" key="1">
    <source>
        <dbReference type="ARBA" id="ARBA00000757"/>
    </source>
</evidence>
<dbReference type="PROSITE" id="PS00966">
    <property type="entry name" value="PMI_I_2"/>
    <property type="match status" value="1"/>
</dbReference>
<comment type="cofactor">
    <cofactor evidence="11 12">
        <name>Zn(2+)</name>
        <dbReference type="ChEBI" id="CHEBI:29105"/>
    </cofactor>
    <text evidence="11 12">Binds 1 zinc ion per subunit.</text>
</comment>
<dbReference type="UniPathway" id="UPA00126">
    <property type="reaction ID" value="UER00423"/>
</dbReference>
<feature type="active site" evidence="10">
    <location>
        <position position="305"/>
    </location>
</feature>
<dbReference type="Proteomes" id="UP000271241">
    <property type="component" value="Unassembled WGS sequence"/>
</dbReference>
<evidence type="ECO:0000259" key="15">
    <source>
        <dbReference type="Pfam" id="PF01238"/>
    </source>
</evidence>
<feature type="domain" description="Phosphomannose isomerase type I helical insertion" evidence="17">
    <location>
        <begin position="193"/>
        <end position="267"/>
    </location>
</feature>
<comment type="function">
    <text evidence="2">Involved in the synthesis of the GDP-mannose and dolichol-phosphate-mannose required for a number of critical mannosyl transfer reactions.</text>
</comment>
<feature type="binding site" evidence="11">
    <location>
        <position position="115"/>
    </location>
    <ligand>
        <name>Zn(2+)</name>
        <dbReference type="ChEBI" id="CHEBI:29105"/>
    </ligand>
</feature>
<gene>
    <name evidence="18" type="ORF">THASP1DRAFT_12007</name>
</gene>
<dbReference type="PANTHER" id="PTHR10309:SF0">
    <property type="entry name" value="MANNOSE-6-PHOSPHATE ISOMERASE"/>
    <property type="match status" value="1"/>
</dbReference>
<evidence type="ECO:0000256" key="2">
    <source>
        <dbReference type="ARBA" id="ARBA00002564"/>
    </source>
</evidence>
<proteinExistence type="inferred from homology"/>
<dbReference type="GO" id="GO:0005829">
    <property type="term" value="C:cytosol"/>
    <property type="evidence" value="ECO:0007669"/>
    <property type="project" value="TreeGrafter"/>
</dbReference>
<keyword evidence="19" id="KW-1185">Reference proteome</keyword>
<accession>A0A4P9XZ76</accession>
<feature type="binding site" evidence="11">
    <location>
        <position position="286"/>
    </location>
    <ligand>
        <name>Zn(2+)</name>
        <dbReference type="ChEBI" id="CHEBI:29105"/>
    </ligand>
</feature>
<evidence type="ECO:0000256" key="9">
    <source>
        <dbReference type="ARBA" id="ARBA00023235"/>
    </source>
</evidence>
<dbReference type="Gene3D" id="2.60.120.10">
    <property type="entry name" value="Jelly Rolls"/>
    <property type="match status" value="2"/>
</dbReference>
<comment type="pathway">
    <text evidence="3 14">Nucleotide-sugar biosynthesis; GDP-alpha-D-mannose biosynthesis; alpha-D-mannose 1-phosphate from D-fructose 6-phosphate: step 1/2.</text>
</comment>
<dbReference type="InterPro" id="IPR046457">
    <property type="entry name" value="PMI_typeI_cat"/>
</dbReference>
<reference evidence="19" key="1">
    <citation type="journal article" date="2018" name="Nat. Microbiol.">
        <title>Leveraging single-cell genomics to expand the fungal tree of life.</title>
        <authorList>
            <person name="Ahrendt S.R."/>
            <person name="Quandt C.A."/>
            <person name="Ciobanu D."/>
            <person name="Clum A."/>
            <person name="Salamov A."/>
            <person name="Andreopoulos B."/>
            <person name="Cheng J.F."/>
            <person name="Woyke T."/>
            <person name="Pelin A."/>
            <person name="Henrissat B."/>
            <person name="Reynolds N.K."/>
            <person name="Benny G.L."/>
            <person name="Smith M.E."/>
            <person name="James T.Y."/>
            <person name="Grigoriev I.V."/>
        </authorList>
    </citation>
    <scope>NUCLEOTIDE SEQUENCE [LARGE SCALE GENOMIC DNA]</scope>
    <source>
        <strain evidence="19">RSA 1356</strain>
    </source>
</reference>
<dbReference type="Pfam" id="PF20511">
    <property type="entry name" value="PMI_typeI_cat"/>
    <property type="match status" value="1"/>
</dbReference>
<dbReference type="AlphaFoldDB" id="A0A4P9XZ76"/>
<dbReference type="PIRSF" id="PIRSF001480">
    <property type="entry name" value="Mannose-6-phosphate_isomerase"/>
    <property type="match status" value="1"/>
</dbReference>
<evidence type="ECO:0000259" key="16">
    <source>
        <dbReference type="Pfam" id="PF20511"/>
    </source>
</evidence>
<dbReference type="PANTHER" id="PTHR10309">
    <property type="entry name" value="MANNOSE-6-PHOSPHATE ISOMERASE"/>
    <property type="match status" value="1"/>
</dbReference>
<dbReference type="InterPro" id="IPR001250">
    <property type="entry name" value="Man6P_Isoase-1"/>
</dbReference>
<feature type="binding site" evidence="11">
    <location>
        <position position="142"/>
    </location>
    <ligand>
        <name>Zn(2+)</name>
        <dbReference type="ChEBI" id="CHEBI:29105"/>
    </ligand>
</feature>
<dbReference type="PROSITE" id="PS00965">
    <property type="entry name" value="PMI_I_1"/>
    <property type="match status" value="1"/>
</dbReference>
<evidence type="ECO:0000256" key="10">
    <source>
        <dbReference type="PIRSR" id="PIRSR001480-1"/>
    </source>
</evidence>
<dbReference type="CDD" id="cd07011">
    <property type="entry name" value="cupin_PMI_type_I_N"/>
    <property type="match status" value="1"/>
</dbReference>
<evidence type="ECO:0000256" key="5">
    <source>
        <dbReference type="ARBA" id="ARBA00011956"/>
    </source>
</evidence>
<evidence type="ECO:0000313" key="19">
    <source>
        <dbReference type="Proteomes" id="UP000271241"/>
    </source>
</evidence>
<dbReference type="STRING" id="78915.A0A4P9XZ76"/>
<dbReference type="GO" id="GO:0004476">
    <property type="term" value="F:mannose-6-phosphate isomerase activity"/>
    <property type="evidence" value="ECO:0007669"/>
    <property type="project" value="UniProtKB-EC"/>
</dbReference>
<keyword evidence="9 12" id="KW-0413">Isomerase</keyword>
<evidence type="ECO:0000256" key="11">
    <source>
        <dbReference type="PIRSR" id="PIRSR001480-2"/>
    </source>
</evidence>
<dbReference type="OrthoDB" id="6605218at2759"/>
<organism evidence="18 19">
    <name type="scientific">Thamnocephalis sphaerospora</name>
    <dbReference type="NCBI Taxonomy" id="78915"/>
    <lineage>
        <taxon>Eukaryota</taxon>
        <taxon>Fungi</taxon>
        <taxon>Fungi incertae sedis</taxon>
        <taxon>Zoopagomycota</taxon>
        <taxon>Zoopagomycotina</taxon>
        <taxon>Zoopagomycetes</taxon>
        <taxon>Zoopagales</taxon>
        <taxon>Sigmoideomycetaceae</taxon>
        <taxon>Thamnocephalis</taxon>
    </lineage>
</organism>
<dbReference type="InterPro" id="IPR011051">
    <property type="entry name" value="RmlC_Cupin_sf"/>
</dbReference>
<comment type="similarity">
    <text evidence="4 13">Belongs to the mannose-6-phosphate isomerase type 1 family.</text>
</comment>
<dbReference type="Pfam" id="PF01238">
    <property type="entry name" value="PMI_typeI_C"/>
    <property type="match status" value="1"/>
</dbReference>
<feature type="domain" description="Phosphomannose isomerase type I C-terminal" evidence="15">
    <location>
        <begin position="357"/>
        <end position="396"/>
    </location>
</feature>
<dbReference type="NCBIfam" id="TIGR00218">
    <property type="entry name" value="manA"/>
    <property type="match status" value="1"/>
</dbReference>
<evidence type="ECO:0000256" key="4">
    <source>
        <dbReference type="ARBA" id="ARBA00010772"/>
    </source>
</evidence>
<dbReference type="InterPro" id="IPR014710">
    <property type="entry name" value="RmlC-like_jellyroll"/>
</dbReference>
<evidence type="ECO:0000256" key="13">
    <source>
        <dbReference type="RuleBase" id="RU004189"/>
    </source>
</evidence>
<evidence type="ECO:0000256" key="6">
    <source>
        <dbReference type="ARBA" id="ARBA00018236"/>
    </source>
</evidence>
<dbReference type="PRINTS" id="PR00714">
    <property type="entry name" value="MAN6PISMRASE"/>
</dbReference>
<dbReference type="SUPFAM" id="SSF51182">
    <property type="entry name" value="RmlC-like cupins"/>
    <property type="match status" value="1"/>
</dbReference>
<dbReference type="InterPro" id="IPR018050">
    <property type="entry name" value="Pmannose_isomerase-type1_CS"/>
</dbReference>
<dbReference type="GO" id="GO:0009298">
    <property type="term" value="P:GDP-mannose biosynthetic process"/>
    <property type="evidence" value="ECO:0007669"/>
    <property type="project" value="UniProtKB-UniPathway"/>
</dbReference>
<dbReference type="GO" id="GO:0008270">
    <property type="term" value="F:zinc ion binding"/>
    <property type="evidence" value="ECO:0007669"/>
    <property type="project" value="InterPro"/>
</dbReference>
<dbReference type="InterPro" id="IPR046458">
    <property type="entry name" value="PMI_typeI_hel"/>
</dbReference>
<dbReference type="GO" id="GO:0005975">
    <property type="term" value="P:carbohydrate metabolic process"/>
    <property type="evidence" value="ECO:0007669"/>
    <property type="project" value="InterPro"/>
</dbReference>